<proteinExistence type="predicted"/>
<accession>A0A2U1KQA5</accession>
<feature type="region of interest" description="Disordered" evidence="1">
    <location>
        <begin position="38"/>
        <end position="58"/>
    </location>
</feature>
<evidence type="ECO:0000256" key="1">
    <source>
        <dbReference type="SAM" id="MobiDB-lite"/>
    </source>
</evidence>
<dbReference type="OrthoDB" id="1916329at2759"/>
<reference evidence="2 3" key="1">
    <citation type="journal article" date="2018" name="Mol. Plant">
        <title>The genome of Artemisia annua provides insight into the evolution of Asteraceae family and artemisinin biosynthesis.</title>
        <authorList>
            <person name="Shen Q."/>
            <person name="Zhang L."/>
            <person name="Liao Z."/>
            <person name="Wang S."/>
            <person name="Yan T."/>
            <person name="Shi P."/>
            <person name="Liu M."/>
            <person name="Fu X."/>
            <person name="Pan Q."/>
            <person name="Wang Y."/>
            <person name="Lv Z."/>
            <person name="Lu X."/>
            <person name="Zhang F."/>
            <person name="Jiang W."/>
            <person name="Ma Y."/>
            <person name="Chen M."/>
            <person name="Hao X."/>
            <person name="Li L."/>
            <person name="Tang Y."/>
            <person name="Lv G."/>
            <person name="Zhou Y."/>
            <person name="Sun X."/>
            <person name="Brodelius P.E."/>
            <person name="Rose J.K.C."/>
            <person name="Tang K."/>
        </authorList>
    </citation>
    <scope>NUCLEOTIDE SEQUENCE [LARGE SCALE GENOMIC DNA]</scope>
    <source>
        <strain evidence="3">cv. Huhao1</strain>
        <tissue evidence="2">Leaf</tissue>
    </source>
</reference>
<organism evidence="2 3">
    <name type="scientific">Artemisia annua</name>
    <name type="common">Sweet wormwood</name>
    <dbReference type="NCBI Taxonomy" id="35608"/>
    <lineage>
        <taxon>Eukaryota</taxon>
        <taxon>Viridiplantae</taxon>
        <taxon>Streptophyta</taxon>
        <taxon>Embryophyta</taxon>
        <taxon>Tracheophyta</taxon>
        <taxon>Spermatophyta</taxon>
        <taxon>Magnoliopsida</taxon>
        <taxon>eudicotyledons</taxon>
        <taxon>Gunneridae</taxon>
        <taxon>Pentapetalae</taxon>
        <taxon>asterids</taxon>
        <taxon>campanulids</taxon>
        <taxon>Asterales</taxon>
        <taxon>Asteraceae</taxon>
        <taxon>Asteroideae</taxon>
        <taxon>Anthemideae</taxon>
        <taxon>Artemisiinae</taxon>
        <taxon>Artemisia</taxon>
    </lineage>
</organism>
<keyword evidence="3" id="KW-1185">Reference proteome</keyword>
<dbReference type="Proteomes" id="UP000245207">
    <property type="component" value="Unassembled WGS sequence"/>
</dbReference>
<dbReference type="EMBL" id="PKPP01015141">
    <property type="protein sequence ID" value="PWA38918.1"/>
    <property type="molecule type" value="Genomic_DNA"/>
</dbReference>
<protein>
    <submittedName>
        <fullName evidence="2">Uncharacterized protein</fullName>
    </submittedName>
</protein>
<dbReference type="AlphaFoldDB" id="A0A2U1KQA5"/>
<evidence type="ECO:0000313" key="3">
    <source>
        <dbReference type="Proteomes" id="UP000245207"/>
    </source>
</evidence>
<sequence length="140" mass="15982">MNNKSRGNKSICEKWMKLITNIVKVSYISIAKIGFRESEPPQTMPRTTRNSAPSLPRYPKILRSQEPIDSSKRVSYPINPRDTNRSSINIIVDDESSIDGEASDFIKRVREKNFKDASEITDQSILPPPPRIMFHLSSAY</sequence>
<feature type="compositionally biased region" description="Polar residues" evidence="1">
    <location>
        <begin position="40"/>
        <end position="53"/>
    </location>
</feature>
<evidence type="ECO:0000313" key="2">
    <source>
        <dbReference type="EMBL" id="PWA38918.1"/>
    </source>
</evidence>
<name>A0A2U1KQA5_ARTAN</name>
<gene>
    <name evidence="2" type="ORF">CTI12_AA577280</name>
</gene>
<comment type="caution">
    <text evidence="2">The sequence shown here is derived from an EMBL/GenBank/DDBJ whole genome shotgun (WGS) entry which is preliminary data.</text>
</comment>